<organism evidence="7 8">
    <name type="scientific">Luoshenia tenuis</name>
    <dbReference type="NCBI Taxonomy" id="2763654"/>
    <lineage>
        <taxon>Bacteria</taxon>
        <taxon>Bacillati</taxon>
        <taxon>Bacillota</taxon>
        <taxon>Clostridia</taxon>
        <taxon>Christensenellales</taxon>
        <taxon>Christensenellaceae</taxon>
        <taxon>Luoshenia</taxon>
    </lineage>
</organism>
<keyword evidence="3" id="KW-0597">Phosphoprotein</keyword>
<keyword evidence="8" id="KW-1185">Reference proteome</keyword>
<evidence type="ECO:0000313" key="7">
    <source>
        <dbReference type="EMBL" id="MBC8529267.1"/>
    </source>
</evidence>
<dbReference type="PROSITE" id="PS50110">
    <property type="entry name" value="RESPONSE_REGULATORY"/>
    <property type="match status" value="1"/>
</dbReference>
<dbReference type="PANTHER" id="PTHR45228:SF1">
    <property type="entry name" value="CYCLIC DI-GMP PHOSPHODIESTERASE TM_0186"/>
    <property type="match status" value="1"/>
</dbReference>
<accession>A0A926D0D9</accession>
<evidence type="ECO:0000313" key="8">
    <source>
        <dbReference type="Proteomes" id="UP000654279"/>
    </source>
</evidence>
<dbReference type="InterPro" id="IPR021800">
    <property type="entry name" value="DUF3369"/>
</dbReference>
<dbReference type="RefSeq" id="WP_249285142.1">
    <property type="nucleotide sequence ID" value="NZ_JACRSO010000003.1"/>
</dbReference>
<dbReference type="AlphaFoldDB" id="A0A926D0D9"/>
<dbReference type="CDD" id="cd00077">
    <property type="entry name" value="HDc"/>
    <property type="match status" value="1"/>
</dbReference>
<dbReference type="Gene3D" id="3.40.50.2300">
    <property type="match status" value="1"/>
</dbReference>
<dbReference type="PROSITE" id="PS51831">
    <property type="entry name" value="HD"/>
    <property type="match status" value="1"/>
</dbReference>
<proteinExistence type="predicted"/>
<evidence type="ECO:0000256" key="3">
    <source>
        <dbReference type="PROSITE-ProRule" id="PRU00169"/>
    </source>
</evidence>
<dbReference type="InterPro" id="IPR001789">
    <property type="entry name" value="Sig_transdc_resp-reg_receiver"/>
</dbReference>
<dbReference type="Gene3D" id="1.10.3210.10">
    <property type="entry name" value="Hypothetical protein af1432"/>
    <property type="match status" value="1"/>
</dbReference>
<protein>
    <recommendedName>
        <fullName evidence="1">Stage 0 sporulation protein A homolog</fullName>
    </recommendedName>
</protein>
<comment type="caution">
    <text evidence="7">The sequence shown here is derived from an EMBL/GenBank/DDBJ whole genome shotgun (WGS) entry which is preliminary data.</text>
</comment>
<dbReference type="GO" id="GO:0000160">
    <property type="term" value="P:phosphorelay signal transduction system"/>
    <property type="evidence" value="ECO:0007669"/>
    <property type="project" value="InterPro"/>
</dbReference>
<dbReference type="SUPFAM" id="SSF55781">
    <property type="entry name" value="GAF domain-like"/>
    <property type="match status" value="1"/>
</dbReference>
<dbReference type="InterPro" id="IPR011006">
    <property type="entry name" value="CheY-like_superfamily"/>
</dbReference>
<comment type="function">
    <text evidence="2">May play the central regulatory role in sporulation. It may be an element of the effector pathway responsible for the activation of sporulation genes in response to nutritional stress. Spo0A may act in concert with spo0H (a sigma factor) to control the expression of some genes that are critical to the sporulation process.</text>
</comment>
<dbReference type="SUPFAM" id="SSF52172">
    <property type="entry name" value="CheY-like"/>
    <property type="match status" value="1"/>
</dbReference>
<evidence type="ECO:0000256" key="1">
    <source>
        <dbReference type="ARBA" id="ARBA00018672"/>
    </source>
</evidence>
<feature type="domain" description="HD" evidence="5">
    <location>
        <begin position="324"/>
        <end position="446"/>
    </location>
</feature>
<feature type="domain" description="Response regulatory" evidence="4">
    <location>
        <begin position="15"/>
        <end position="130"/>
    </location>
</feature>
<feature type="domain" description="HD-GYP" evidence="6">
    <location>
        <begin position="302"/>
        <end position="493"/>
    </location>
</feature>
<dbReference type="CDD" id="cd00156">
    <property type="entry name" value="REC"/>
    <property type="match status" value="1"/>
</dbReference>
<dbReference type="Proteomes" id="UP000654279">
    <property type="component" value="Unassembled WGS sequence"/>
</dbReference>
<dbReference type="InterPro" id="IPR029016">
    <property type="entry name" value="GAF-like_dom_sf"/>
</dbReference>
<dbReference type="InterPro" id="IPR006675">
    <property type="entry name" value="HDIG_dom"/>
</dbReference>
<evidence type="ECO:0000259" key="5">
    <source>
        <dbReference type="PROSITE" id="PS51831"/>
    </source>
</evidence>
<dbReference type="InterPro" id="IPR037522">
    <property type="entry name" value="HD_GYP_dom"/>
</dbReference>
<dbReference type="Gene3D" id="3.30.450.40">
    <property type="match status" value="1"/>
</dbReference>
<dbReference type="Pfam" id="PF00072">
    <property type="entry name" value="Response_reg"/>
    <property type="match status" value="1"/>
</dbReference>
<dbReference type="NCBIfam" id="TIGR00277">
    <property type="entry name" value="HDIG"/>
    <property type="match status" value="1"/>
</dbReference>
<dbReference type="PROSITE" id="PS51832">
    <property type="entry name" value="HD_GYP"/>
    <property type="match status" value="1"/>
</dbReference>
<dbReference type="InterPro" id="IPR003607">
    <property type="entry name" value="HD/PDEase_dom"/>
</dbReference>
<gene>
    <name evidence="7" type="ORF">H8699_07495</name>
</gene>
<dbReference type="InterPro" id="IPR052020">
    <property type="entry name" value="Cyclic_di-GMP/3'3'-cGAMP_PDE"/>
</dbReference>
<dbReference type="EMBL" id="JACRSO010000003">
    <property type="protein sequence ID" value="MBC8529267.1"/>
    <property type="molecule type" value="Genomic_DNA"/>
</dbReference>
<dbReference type="Pfam" id="PF13487">
    <property type="entry name" value="HD_5"/>
    <property type="match status" value="1"/>
</dbReference>
<reference evidence="7" key="1">
    <citation type="submission" date="2020-08" db="EMBL/GenBank/DDBJ databases">
        <title>Genome public.</title>
        <authorList>
            <person name="Liu C."/>
            <person name="Sun Q."/>
        </authorList>
    </citation>
    <scope>NUCLEOTIDE SEQUENCE</scope>
    <source>
        <strain evidence="7">NSJ-44</strain>
    </source>
</reference>
<dbReference type="PANTHER" id="PTHR45228">
    <property type="entry name" value="CYCLIC DI-GMP PHOSPHODIESTERASE TM_0186-RELATED"/>
    <property type="match status" value="1"/>
</dbReference>
<feature type="modified residue" description="4-aspartylphosphate" evidence="3">
    <location>
        <position position="64"/>
    </location>
</feature>
<dbReference type="SUPFAM" id="SSF109604">
    <property type="entry name" value="HD-domain/PDEase-like"/>
    <property type="match status" value="1"/>
</dbReference>
<dbReference type="Pfam" id="PF11849">
    <property type="entry name" value="DUF3369"/>
    <property type="match status" value="1"/>
</dbReference>
<dbReference type="InterPro" id="IPR006674">
    <property type="entry name" value="HD_domain"/>
</dbReference>
<evidence type="ECO:0000259" key="6">
    <source>
        <dbReference type="PROSITE" id="PS51832"/>
    </source>
</evidence>
<sequence>MRKSKASASAKNSFSILTLDDDAIMTSTLQAYFQRSGYRVDTENDPYQAIERVREGKYDILLLDFLMTPICGDQVVEEIRKFNKELFIILLTGHKSMAPPIKTIRELDIQGYYEKSERFDQLELLVESCCKSILQMRTIKSYQNGLAAIMDSLPQIYHLQSLEQIADSILQAATGLMGTVSGFLALDPAYYQQEHARGGQNFITRTRGQHAWPDVESLLSGEALSDGHALVEEGGSLIVPILDERRRPIGLVGVALPAPPKADQVQLLQVFAKQASAAIRNILLHSLVNAKNEELTEAYRTLRDSYMEIVSAMRLLVDARNIYTRGHSDRVSDWAEKIARAIGMDEAQCERVRVAGLFHDIGKIGVPDGILLKPGRLTEEEYAVMKGHSAEGAKVLEAISLFHDIVPIVRAHHERMDGQGYPDGLRGEQIPIEARIITVADSYDAMTSDRQYRENLGYEAAVQELIRGKGSQFDAQLVDAFIGILEQERERVS</sequence>
<name>A0A926D0D9_9FIRM</name>
<dbReference type="SMART" id="SM00448">
    <property type="entry name" value="REC"/>
    <property type="match status" value="1"/>
</dbReference>
<dbReference type="SMART" id="SM00471">
    <property type="entry name" value="HDc"/>
    <property type="match status" value="1"/>
</dbReference>
<evidence type="ECO:0000256" key="2">
    <source>
        <dbReference type="ARBA" id="ARBA00024867"/>
    </source>
</evidence>
<evidence type="ECO:0000259" key="4">
    <source>
        <dbReference type="PROSITE" id="PS50110"/>
    </source>
</evidence>